<proteinExistence type="predicted"/>
<comment type="caution">
    <text evidence="1">The sequence shown here is derived from an EMBL/GenBank/DDBJ whole genome shotgun (WGS) entry which is preliminary data.</text>
</comment>
<dbReference type="Proteomes" id="UP001187192">
    <property type="component" value="Unassembled WGS sequence"/>
</dbReference>
<evidence type="ECO:0000313" key="1">
    <source>
        <dbReference type="EMBL" id="GMN50538.1"/>
    </source>
</evidence>
<name>A0AA88A9C7_FICCA</name>
<gene>
    <name evidence="1" type="ORF">TIFTF001_019703</name>
</gene>
<protein>
    <submittedName>
        <fullName evidence="1">Uncharacterized protein</fullName>
    </submittedName>
</protein>
<organism evidence="1 2">
    <name type="scientific">Ficus carica</name>
    <name type="common">Common fig</name>
    <dbReference type="NCBI Taxonomy" id="3494"/>
    <lineage>
        <taxon>Eukaryota</taxon>
        <taxon>Viridiplantae</taxon>
        <taxon>Streptophyta</taxon>
        <taxon>Embryophyta</taxon>
        <taxon>Tracheophyta</taxon>
        <taxon>Spermatophyta</taxon>
        <taxon>Magnoliopsida</taxon>
        <taxon>eudicotyledons</taxon>
        <taxon>Gunneridae</taxon>
        <taxon>Pentapetalae</taxon>
        <taxon>rosids</taxon>
        <taxon>fabids</taxon>
        <taxon>Rosales</taxon>
        <taxon>Moraceae</taxon>
        <taxon>Ficeae</taxon>
        <taxon>Ficus</taxon>
    </lineage>
</organism>
<evidence type="ECO:0000313" key="2">
    <source>
        <dbReference type="Proteomes" id="UP001187192"/>
    </source>
</evidence>
<accession>A0AA88A9C7</accession>
<dbReference type="AlphaFoldDB" id="A0AA88A9C7"/>
<sequence length="95" mass="10361">MWSGPRRGARQQAAPPACRSEVADRELVEISAAKKKPIFDYVRTAALAVVVAVGRRSERKAGAVGMVWEGLLMFGAGTAARRSEVGKMKLEEDFR</sequence>
<dbReference type="EMBL" id="BTGU01000034">
    <property type="protein sequence ID" value="GMN50538.1"/>
    <property type="molecule type" value="Genomic_DNA"/>
</dbReference>
<keyword evidence="2" id="KW-1185">Reference proteome</keyword>
<reference evidence="1" key="1">
    <citation type="submission" date="2023-07" db="EMBL/GenBank/DDBJ databases">
        <title>draft genome sequence of fig (Ficus carica).</title>
        <authorList>
            <person name="Takahashi T."/>
            <person name="Nishimura K."/>
        </authorList>
    </citation>
    <scope>NUCLEOTIDE SEQUENCE</scope>
</reference>